<evidence type="ECO:0000256" key="1">
    <source>
        <dbReference type="SAM" id="SignalP"/>
    </source>
</evidence>
<feature type="signal peptide" evidence="1">
    <location>
        <begin position="1"/>
        <end position="27"/>
    </location>
</feature>
<gene>
    <name evidence="2" type="ORF">LzC2_21130</name>
</gene>
<evidence type="ECO:0000313" key="2">
    <source>
        <dbReference type="EMBL" id="NNJ26034.1"/>
    </source>
</evidence>
<dbReference type="RefSeq" id="WP_171186646.1">
    <property type="nucleotide sequence ID" value="NZ_WTPX01000059.1"/>
</dbReference>
<comment type="caution">
    <text evidence="2">The sequence shown here is derived from an EMBL/GenBank/DDBJ whole genome shotgun (WGS) entry which is preliminary data.</text>
</comment>
<proteinExistence type="predicted"/>
<protein>
    <submittedName>
        <fullName evidence="2">Uncharacterized protein</fullName>
    </submittedName>
</protein>
<dbReference type="Proteomes" id="UP000609651">
    <property type="component" value="Unassembled WGS sequence"/>
</dbReference>
<dbReference type="PROSITE" id="PS51257">
    <property type="entry name" value="PROKAR_LIPOPROTEIN"/>
    <property type="match status" value="1"/>
</dbReference>
<accession>A0ABX1VD47</accession>
<keyword evidence="3" id="KW-1185">Reference proteome</keyword>
<reference evidence="2 3" key="1">
    <citation type="journal article" date="2020" name="Syst. Appl. Microbiol.">
        <title>Alienimonas chondri sp. nov., a novel planctomycete isolated from the biofilm of the red alga Chondrus crispus.</title>
        <authorList>
            <person name="Vitorino I."/>
            <person name="Albuquerque L."/>
            <person name="Wiegand S."/>
            <person name="Kallscheuer N."/>
            <person name="da Costa M.S."/>
            <person name="Lobo-da-Cunha A."/>
            <person name="Jogler C."/>
            <person name="Lage O.M."/>
        </authorList>
    </citation>
    <scope>NUCLEOTIDE SEQUENCE [LARGE SCALE GENOMIC DNA]</scope>
    <source>
        <strain evidence="2 3">LzC2</strain>
    </source>
</reference>
<organism evidence="2 3">
    <name type="scientific">Alienimonas chondri</name>
    <dbReference type="NCBI Taxonomy" id="2681879"/>
    <lineage>
        <taxon>Bacteria</taxon>
        <taxon>Pseudomonadati</taxon>
        <taxon>Planctomycetota</taxon>
        <taxon>Planctomycetia</taxon>
        <taxon>Planctomycetales</taxon>
        <taxon>Planctomycetaceae</taxon>
        <taxon>Alienimonas</taxon>
    </lineage>
</organism>
<keyword evidence="1" id="KW-0732">Signal</keyword>
<sequence length="72" mass="7248">MPNPSRFTVRPRALSGAAFLALSLPLAGVTVGCGGHGSGGMGPEGKTMEEIIAENDKWSDAADAEAEGDGAF</sequence>
<dbReference type="EMBL" id="WTPX01000059">
    <property type="protein sequence ID" value="NNJ26034.1"/>
    <property type="molecule type" value="Genomic_DNA"/>
</dbReference>
<evidence type="ECO:0000313" key="3">
    <source>
        <dbReference type="Proteomes" id="UP000609651"/>
    </source>
</evidence>
<feature type="chain" id="PRO_5047505097" evidence="1">
    <location>
        <begin position="28"/>
        <end position="72"/>
    </location>
</feature>
<name>A0ABX1VD47_9PLAN</name>